<feature type="chain" id="PRO_5002724628" evidence="2">
    <location>
        <begin position="19"/>
        <end position="421"/>
    </location>
</feature>
<sequence>MLSVAFVHLSLLLALANGVVCYRSGQATNWRNITIDDHNPSIFYSGPWKRTRVYDELYYGGAVTFSSSSFDSKASASFTFNGTAYYFISPRFPLPITISLSLDEGTPITVNLQDPYFARTTHSFDSHIPRRLGGGHTPAHGPPVSYYGSGGDNDSDPTSPPEKDEVIRPSVPGGDDRDTRLRSPTVPSHIVAFQHGLDPTVEHTLRVFSPLDGLVVLDAIMYTTADHDPGDDPSTPPSSSPDSPDGQCHTQTIAEEWLSIAKTLATILASTSAGFYLRTKVDIRIDMDHYKIYFWRKNVEDSESTGSESTSSQSRGSQSTSSQSPPQTNDELAGSPFRVLGGLPDSANNHPPSSQADTLQGTPLSQPVPLVPESPSVHVLRLSQPHRNLEGLGDDIPAPEPFGNHGPNEESGATALLVLTP</sequence>
<feature type="region of interest" description="Disordered" evidence="1">
    <location>
        <begin position="225"/>
        <end position="248"/>
    </location>
</feature>
<dbReference type="OrthoDB" id="3004867at2759"/>
<dbReference type="Proteomes" id="UP000001861">
    <property type="component" value="Unassembled WGS sequence"/>
</dbReference>
<evidence type="ECO:0000256" key="1">
    <source>
        <dbReference type="SAM" id="MobiDB-lite"/>
    </source>
</evidence>
<accession>A8P5S9</accession>
<feature type="region of interest" description="Disordered" evidence="1">
    <location>
        <begin position="301"/>
        <end position="372"/>
    </location>
</feature>
<keyword evidence="2" id="KW-0732">Signal</keyword>
<dbReference type="GeneID" id="6015615"/>
<dbReference type="VEuPathDB" id="FungiDB:CC1G_11338"/>
<feature type="compositionally biased region" description="Polar residues" evidence="1">
    <location>
        <begin position="346"/>
        <end position="365"/>
    </location>
</feature>
<feature type="signal peptide" evidence="2">
    <location>
        <begin position="1"/>
        <end position="18"/>
    </location>
</feature>
<feature type="region of interest" description="Disordered" evidence="1">
    <location>
        <begin position="388"/>
        <end position="421"/>
    </location>
</feature>
<proteinExistence type="predicted"/>
<name>A8P5S9_COPC7</name>
<feature type="region of interest" description="Disordered" evidence="1">
    <location>
        <begin position="127"/>
        <end position="183"/>
    </location>
</feature>
<dbReference type="KEGG" id="cci:CC1G_11338"/>
<keyword evidence="4" id="KW-1185">Reference proteome</keyword>
<evidence type="ECO:0000256" key="2">
    <source>
        <dbReference type="SAM" id="SignalP"/>
    </source>
</evidence>
<reference evidence="3 4" key="1">
    <citation type="journal article" date="2010" name="Proc. Natl. Acad. Sci. U.S.A.">
        <title>Insights into evolution of multicellular fungi from the assembled chromosomes of the mushroom Coprinopsis cinerea (Coprinus cinereus).</title>
        <authorList>
            <person name="Stajich J.E."/>
            <person name="Wilke S.K."/>
            <person name="Ahren D."/>
            <person name="Au C.H."/>
            <person name="Birren B.W."/>
            <person name="Borodovsky M."/>
            <person name="Burns C."/>
            <person name="Canback B."/>
            <person name="Casselton L.A."/>
            <person name="Cheng C.K."/>
            <person name="Deng J."/>
            <person name="Dietrich F.S."/>
            <person name="Fargo D.C."/>
            <person name="Farman M.L."/>
            <person name="Gathman A.C."/>
            <person name="Goldberg J."/>
            <person name="Guigo R."/>
            <person name="Hoegger P.J."/>
            <person name="Hooker J.B."/>
            <person name="Huggins A."/>
            <person name="James T.Y."/>
            <person name="Kamada T."/>
            <person name="Kilaru S."/>
            <person name="Kodira C."/>
            <person name="Kues U."/>
            <person name="Kupfer D."/>
            <person name="Kwan H.S."/>
            <person name="Lomsadze A."/>
            <person name="Li W."/>
            <person name="Lilly W.W."/>
            <person name="Ma L.J."/>
            <person name="Mackey A.J."/>
            <person name="Manning G."/>
            <person name="Martin F."/>
            <person name="Muraguchi H."/>
            <person name="Natvig D.O."/>
            <person name="Palmerini H."/>
            <person name="Ramesh M.A."/>
            <person name="Rehmeyer C.J."/>
            <person name="Roe B.A."/>
            <person name="Shenoy N."/>
            <person name="Stanke M."/>
            <person name="Ter-Hovhannisyan V."/>
            <person name="Tunlid A."/>
            <person name="Velagapudi R."/>
            <person name="Vision T.J."/>
            <person name="Zeng Q."/>
            <person name="Zolan M.E."/>
            <person name="Pukkila P.J."/>
        </authorList>
    </citation>
    <scope>NUCLEOTIDE SEQUENCE [LARGE SCALE GENOMIC DNA]</scope>
    <source>
        <strain evidence="4">Okayama-7 / 130 / ATCC MYA-4618 / FGSC 9003</strain>
    </source>
</reference>
<dbReference type="AlphaFoldDB" id="A8P5S9"/>
<comment type="caution">
    <text evidence="3">The sequence shown here is derived from an EMBL/GenBank/DDBJ whole genome shotgun (WGS) entry which is preliminary data.</text>
</comment>
<evidence type="ECO:0000313" key="4">
    <source>
        <dbReference type="Proteomes" id="UP000001861"/>
    </source>
</evidence>
<evidence type="ECO:0000313" key="3">
    <source>
        <dbReference type="EMBL" id="EAU82821.1"/>
    </source>
</evidence>
<feature type="compositionally biased region" description="Low complexity" evidence="1">
    <location>
        <begin position="304"/>
        <end position="328"/>
    </location>
</feature>
<organism evidence="3 4">
    <name type="scientific">Coprinopsis cinerea (strain Okayama-7 / 130 / ATCC MYA-4618 / FGSC 9003)</name>
    <name type="common">Inky cap fungus</name>
    <name type="synonym">Hormographiella aspergillata</name>
    <dbReference type="NCBI Taxonomy" id="240176"/>
    <lineage>
        <taxon>Eukaryota</taxon>
        <taxon>Fungi</taxon>
        <taxon>Dikarya</taxon>
        <taxon>Basidiomycota</taxon>
        <taxon>Agaricomycotina</taxon>
        <taxon>Agaricomycetes</taxon>
        <taxon>Agaricomycetidae</taxon>
        <taxon>Agaricales</taxon>
        <taxon>Agaricineae</taxon>
        <taxon>Psathyrellaceae</taxon>
        <taxon>Coprinopsis</taxon>
    </lineage>
</organism>
<dbReference type="InParanoid" id="A8P5S9"/>
<dbReference type="RefSeq" id="XP_001839015.1">
    <property type="nucleotide sequence ID" value="XM_001838963.1"/>
</dbReference>
<dbReference type="EMBL" id="AACS02000011">
    <property type="protein sequence ID" value="EAU82821.1"/>
    <property type="molecule type" value="Genomic_DNA"/>
</dbReference>
<protein>
    <submittedName>
        <fullName evidence="3">Uncharacterized protein</fullName>
    </submittedName>
</protein>
<gene>
    <name evidence="3" type="ORF">CC1G_11338</name>
</gene>